<reference evidence="1" key="1">
    <citation type="journal article" date="2021" name="PeerJ">
        <title>Extensive microbial diversity within the chicken gut microbiome revealed by metagenomics and culture.</title>
        <authorList>
            <person name="Gilroy R."/>
            <person name="Ravi A."/>
            <person name="Getino M."/>
            <person name="Pursley I."/>
            <person name="Horton D.L."/>
            <person name="Alikhan N.F."/>
            <person name="Baker D."/>
            <person name="Gharbi K."/>
            <person name="Hall N."/>
            <person name="Watson M."/>
            <person name="Adriaenssens E.M."/>
            <person name="Foster-Nyarko E."/>
            <person name="Jarju S."/>
            <person name="Secka A."/>
            <person name="Antonio M."/>
            <person name="Oren A."/>
            <person name="Chaudhuri R.R."/>
            <person name="La Ragione R."/>
            <person name="Hildebrand F."/>
            <person name="Pallen M.J."/>
        </authorList>
    </citation>
    <scope>NUCLEOTIDE SEQUENCE</scope>
    <source>
        <strain evidence="1">ChiBcec1-1630</strain>
    </source>
</reference>
<dbReference type="GO" id="GO:0016787">
    <property type="term" value="F:hydrolase activity"/>
    <property type="evidence" value="ECO:0007669"/>
    <property type="project" value="InterPro"/>
</dbReference>
<proteinExistence type="predicted"/>
<organism evidence="1 2">
    <name type="scientific">Candidatus Eisenbergiella intestinigallinarum</name>
    <dbReference type="NCBI Taxonomy" id="2838549"/>
    <lineage>
        <taxon>Bacteria</taxon>
        <taxon>Bacillati</taxon>
        <taxon>Bacillota</taxon>
        <taxon>Clostridia</taxon>
        <taxon>Lachnospirales</taxon>
        <taxon>Lachnospiraceae</taxon>
        <taxon>Eisenbergiella</taxon>
    </lineage>
</organism>
<protein>
    <submittedName>
        <fullName evidence="1">Amidohydrolase</fullName>
    </submittedName>
</protein>
<dbReference type="PANTHER" id="PTHR11014:SF63">
    <property type="entry name" value="METALLOPEPTIDASE, PUTATIVE (AFU_ORTHOLOGUE AFUA_6G09600)-RELATED"/>
    <property type="match status" value="1"/>
</dbReference>
<reference evidence="1" key="2">
    <citation type="submission" date="2021-04" db="EMBL/GenBank/DDBJ databases">
        <authorList>
            <person name="Gilroy R."/>
        </authorList>
    </citation>
    <scope>NUCLEOTIDE SEQUENCE</scope>
    <source>
        <strain evidence="1">ChiBcec1-1630</strain>
    </source>
</reference>
<dbReference type="InterPro" id="IPR017439">
    <property type="entry name" value="Amidohydrolase"/>
</dbReference>
<dbReference type="PANTHER" id="PTHR11014">
    <property type="entry name" value="PEPTIDASE M20 FAMILY MEMBER"/>
    <property type="match status" value="1"/>
</dbReference>
<dbReference type="EMBL" id="DWVS01000280">
    <property type="protein sequence ID" value="HJC88514.1"/>
    <property type="molecule type" value="Genomic_DNA"/>
</dbReference>
<feature type="non-terminal residue" evidence="1">
    <location>
        <position position="93"/>
    </location>
</feature>
<dbReference type="SUPFAM" id="SSF53187">
    <property type="entry name" value="Zn-dependent exopeptidases"/>
    <property type="match status" value="1"/>
</dbReference>
<evidence type="ECO:0000313" key="2">
    <source>
        <dbReference type="Proteomes" id="UP000823922"/>
    </source>
</evidence>
<gene>
    <name evidence="1" type="ORF">H9926_10925</name>
</gene>
<comment type="caution">
    <text evidence="1">The sequence shown here is derived from an EMBL/GenBank/DDBJ whole genome shotgun (WGS) entry which is preliminary data.</text>
</comment>
<dbReference type="Gene3D" id="3.40.630.10">
    <property type="entry name" value="Zn peptidases"/>
    <property type="match status" value="1"/>
</dbReference>
<sequence length="93" mass="10572">MQKKLEEMFEWFHRNPELSYEEYRTTERIRQLLTDAGVEILPLPLETGLVAVIRGEQEGPVQALRCDIDALPILEETGLSYASEIPGKMHACG</sequence>
<dbReference type="AlphaFoldDB" id="A0A9D2TTV5"/>
<accession>A0A9D2TTV5</accession>
<name>A0A9D2TTV5_9FIRM</name>
<evidence type="ECO:0000313" key="1">
    <source>
        <dbReference type="EMBL" id="HJC88514.1"/>
    </source>
</evidence>
<dbReference type="Proteomes" id="UP000823922">
    <property type="component" value="Unassembled WGS sequence"/>
</dbReference>